<feature type="compositionally biased region" description="Basic residues" evidence="1">
    <location>
        <begin position="94"/>
        <end position="104"/>
    </location>
</feature>
<feature type="region of interest" description="Disordered" evidence="1">
    <location>
        <begin position="1"/>
        <end position="21"/>
    </location>
</feature>
<dbReference type="Proteomes" id="UP000017131">
    <property type="component" value="Unassembled WGS sequence"/>
</dbReference>
<name>A0ABN0PA48_STASI</name>
<accession>A0ABN0PA48</accession>
<reference evidence="2 3" key="1">
    <citation type="journal article" date="2013" name="Genome Announc.">
        <title>Draft Genome Sequence of Staphylococcus simulans UMC-CNS-990, Isolated from a Case of Chronic Bovine Mastitis.</title>
        <authorList>
            <person name="Calcutt M.J."/>
            <person name="Foecking M.F."/>
            <person name="Hsieh H.Y."/>
            <person name="Perry J."/>
            <person name="Stewart G.C."/>
            <person name="Middleton J.R."/>
        </authorList>
    </citation>
    <scope>NUCLEOTIDE SEQUENCE [LARGE SCALE GENOMIC DNA]</scope>
    <source>
        <strain evidence="2 3">UMC-CNS-990</strain>
    </source>
</reference>
<organism evidence="2 3">
    <name type="scientific">Staphylococcus simulans UMC-CNS-990</name>
    <dbReference type="NCBI Taxonomy" id="1405498"/>
    <lineage>
        <taxon>Bacteria</taxon>
        <taxon>Bacillati</taxon>
        <taxon>Bacillota</taxon>
        <taxon>Bacilli</taxon>
        <taxon>Bacillales</taxon>
        <taxon>Staphylococcaceae</taxon>
        <taxon>Staphylococcus</taxon>
    </lineage>
</organism>
<evidence type="ECO:0000256" key="1">
    <source>
        <dbReference type="SAM" id="MobiDB-lite"/>
    </source>
</evidence>
<feature type="compositionally biased region" description="Polar residues" evidence="1">
    <location>
        <begin position="7"/>
        <end position="21"/>
    </location>
</feature>
<sequence length="104" mass="12323">MDKMRNSLLNNRRSESYENTMVSGENRYKHLPDYSLRVRGTIHSKAHALKDIGLYDNINQVLEEAINELLKKKSEDIQNEVNEEAKRNNEMKLRKIKHSRNKKL</sequence>
<evidence type="ECO:0000313" key="2">
    <source>
        <dbReference type="EMBL" id="ERS92451.1"/>
    </source>
</evidence>
<feature type="compositionally biased region" description="Basic and acidic residues" evidence="1">
    <location>
        <begin position="83"/>
        <end position="93"/>
    </location>
</feature>
<keyword evidence="3" id="KW-1185">Reference proteome</keyword>
<dbReference type="RefSeq" id="WP_023016163.1">
    <property type="nucleotide sequence ID" value="NZ_AXDY01000014.1"/>
</dbReference>
<evidence type="ECO:0008006" key="4">
    <source>
        <dbReference type="Google" id="ProtNLM"/>
    </source>
</evidence>
<proteinExistence type="predicted"/>
<evidence type="ECO:0000313" key="3">
    <source>
        <dbReference type="Proteomes" id="UP000017131"/>
    </source>
</evidence>
<comment type="caution">
    <text evidence="2">The sequence shown here is derived from an EMBL/GenBank/DDBJ whole genome shotgun (WGS) entry which is preliminary data.</text>
</comment>
<gene>
    <name evidence="2" type="ORF">SSIM_11990</name>
</gene>
<protein>
    <recommendedName>
        <fullName evidence="4">Phage protein</fullName>
    </recommendedName>
</protein>
<feature type="region of interest" description="Disordered" evidence="1">
    <location>
        <begin position="81"/>
        <end position="104"/>
    </location>
</feature>
<dbReference type="EMBL" id="AXDY01000014">
    <property type="protein sequence ID" value="ERS92451.1"/>
    <property type="molecule type" value="Genomic_DNA"/>
</dbReference>